<dbReference type="GO" id="GO:0006598">
    <property type="term" value="P:polyamine catabolic process"/>
    <property type="evidence" value="ECO:0007669"/>
    <property type="project" value="TreeGrafter"/>
</dbReference>
<gene>
    <name evidence="1" type="ORF">HHO37_00985</name>
</gene>
<dbReference type="InterPro" id="IPR044668">
    <property type="entry name" value="PuuD-like"/>
</dbReference>
<comment type="caution">
    <text evidence="1">The sequence shown here is derived from an EMBL/GenBank/DDBJ whole genome shotgun (WGS) entry which is preliminary data.</text>
</comment>
<dbReference type="Proteomes" id="UP000532121">
    <property type="component" value="Unassembled WGS sequence"/>
</dbReference>
<accession>A0A7X9LCA2</accession>
<dbReference type="GO" id="GO:0005829">
    <property type="term" value="C:cytosol"/>
    <property type="evidence" value="ECO:0007669"/>
    <property type="project" value="TreeGrafter"/>
</dbReference>
<name>A0A7X9LCA2_STRRT</name>
<keyword evidence="1" id="KW-0378">Hydrolase</keyword>
<evidence type="ECO:0000313" key="2">
    <source>
        <dbReference type="Proteomes" id="UP000532121"/>
    </source>
</evidence>
<evidence type="ECO:0000313" key="1">
    <source>
        <dbReference type="EMBL" id="NMD48274.1"/>
    </source>
</evidence>
<dbReference type="PANTHER" id="PTHR43235:SF1">
    <property type="entry name" value="GLUTAMINE AMIDOTRANSFERASE PB2B2.05-RELATED"/>
    <property type="match status" value="1"/>
</dbReference>
<dbReference type="AlphaFoldDB" id="A0A7X9LCA2"/>
<protein>
    <submittedName>
        <fullName evidence="1">Gamma-glutamyl-gamma-aminobutyrate hydrolase family protein</fullName>
    </submittedName>
</protein>
<dbReference type="EMBL" id="JABASA010000002">
    <property type="protein sequence ID" value="NMD48274.1"/>
    <property type="molecule type" value="Genomic_DNA"/>
</dbReference>
<dbReference type="Gene3D" id="3.40.50.880">
    <property type="match status" value="1"/>
</dbReference>
<dbReference type="CDD" id="cd01745">
    <property type="entry name" value="GATase1_2"/>
    <property type="match status" value="1"/>
</dbReference>
<dbReference type="GO" id="GO:0033969">
    <property type="term" value="F:gamma-glutamyl-gamma-aminobutyrate hydrolase activity"/>
    <property type="evidence" value="ECO:0007669"/>
    <property type="project" value="TreeGrafter"/>
</dbReference>
<dbReference type="PROSITE" id="PS51273">
    <property type="entry name" value="GATASE_TYPE_1"/>
    <property type="match status" value="1"/>
</dbReference>
<dbReference type="InterPro" id="IPR011697">
    <property type="entry name" value="Peptidase_C26"/>
</dbReference>
<dbReference type="PANTHER" id="PTHR43235">
    <property type="entry name" value="GLUTAMINE AMIDOTRANSFERASE PB2B2.05-RELATED"/>
    <property type="match status" value="1"/>
</dbReference>
<dbReference type="RefSeq" id="WP_193522856.1">
    <property type="nucleotide sequence ID" value="NZ_JABASA010000002.1"/>
</dbReference>
<dbReference type="InterPro" id="IPR029062">
    <property type="entry name" value="Class_I_gatase-like"/>
</dbReference>
<dbReference type="Pfam" id="PF07722">
    <property type="entry name" value="Peptidase_C26"/>
    <property type="match status" value="1"/>
</dbReference>
<reference evidence="1 2" key="1">
    <citation type="submission" date="2020-04" db="EMBL/GenBank/DDBJ databases">
        <title>MicrobeNet Type strains.</title>
        <authorList>
            <person name="Nicholson A.C."/>
        </authorList>
    </citation>
    <scope>NUCLEOTIDE SEQUENCE [LARGE SCALE GENOMIC DNA]</scope>
    <source>
        <strain evidence="1 2">DSM 22768</strain>
    </source>
</reference>
<organism evidence="1 2">
    <name type="scientific">Streptococcus ratti</name>
    <dbReference type="NCBI Taxonomy" id="1341"/>
    <lineage>
        <taxon>Bacteria</taxon>
        <taxon>Bacillati</taxon>
        <taxon>Bacillota</taxon>
        <taxon>Bacilli</taxon>
        <taxon>Lactobacillales</taxon>
        <taxon>Streptococcaceae</taxon>
        <taxon>Streptococcus</taxon>
    </lineage>
</organism>
<proteinExistence type="predicted"/>
<sequence>MIKPVIGISANEKPISDKFPIVHLSTSRNFADAVKKAGGIPVYLPISKPEEAADFVSIVDKIILTGGQNIGPEIYEAEKQTDSQDYSPERDRFEAALIKEALKQEKPIFGVCRGLQLYNAVQGGTLHQQIDGHAGKPPTQLAHQVFFEKDNRLQKIFGDSSVINSVHHQSLDQLADGLSVLARSEDGTIEAAQDEAKHFLGVQWHPEFLIEEQSENQDLFTFFVQEI</sequence>
<dbReference type="SUPFAM" id="SSF52317">
    <property type="entry name" value="Class I glutamine amidotransferase-like"/>
    <property type="match status" value="1"/>
</dbReference>